<gene>
    <name evidence="5 6" type="primary">purK</name>
    <name evidence="8" type="ORF">V3328_21290</name>
</gene>
<evidence type="ECO:0000256" key="2">
    <source>
        <dbReference type="ARBA" id="ARBA00022741"/>
    </source>
</evidence>
<keyword evidence="2 5" id="KW-0547">Nucleotide-binding</keyword>
<dbReference type="Pfam" id="PF17769">
    <property type="entry name" value="PurK_C"/>
    <property type="match status" value="1"/>
</dbReference>
<dbReference type="InterPro" id="IPR011054">
    <property type="entry name" value="Rudment_hybrid_motif"/>
</dbReference>
<dbReference type="HAMAP" id="MF_01928">
    <property type="entry name" value="PurK"/>
    <property type="match status" value="1"/>
</dbReference>
<dbReference type="InterPro" id="IPR011761">
    <property type="entry name" value="ATP-grasp"/>
</dbReference>
<feature type="binding site" evidence="5">
    <location>
        <position position="108"/>
    </location>
    <ligand>
        <name>ATP</name>
        <dbReference type="ChEBI" id="CHEBI:30616"/>
    </ligand>
</feature>
<evidence type="ECO:0000313" key="8">
    <source>
        <dbReference type="EMBL" id="MEJ8574035.1"/>
    </source>
</evidence>
<dbReference type="EC" id="6.3.4.18" evidence="5 6"/>
<proteinExistence type="inferred from homology"/>
<feature type="binding site" evidence="5">
    <location>
        <begin position="183"/>
        <end position="186"/>
    </location>
    <ligand>
        <name>ATP</name>
        <dbReference type="ChEBI" id="CHEBI:30616"/>
    </ligand>
</feature>
<comment type="similarity">
    <text evidence="5 6">Belongs to the PurK/PurT family.</text>
</comment>
<dbReference type="NCBIfam" id="TIGR01161">
    <property type="entry name" value="purK"/>
    <property type="match status" value="1"/>
</dbReference>
<dbReference type="SUPFAM" id="SSF56059">
    <property type="entry name" value="Glutathione synthetase ATP-binding domain-like"/>
    <property type="match status" value="1"/>
</dbReference>
<feature type="binding site" evidence="5">
    <location>
        <position position="148"/>
    </location>
    <ligand>
        <name>ATP</name>
        <dbReference type="ChEBI" id="CHEBI:30616"/>
    </ligand>
</feature>
<dbReference type="Gene3D" id="3.40.50.20">
    <property type="match status" value="1"/>
</dbReference>
<comment type="subunit">
    <text evidence="5 6">Homodimer.</text>
</comment>
<dbReference type="InterPro" id="IPR054350">
    <property type="entry name" value="PurT/PurK_preATP-grasp"/>
</dbReference>
<dbReference type="Gene3D" id="3.30.1490.20">
    <property type="entry name" value="ATP-grasp fold, A domain"/>
    <property type="match status" value="1"/>
</dbReference>
<evidence type="ECO:0000256" key="6">
    <source>
        <dbReference type="RuleBase" id="RU361200"/>
    </source>
</evidence>
<keyword evidence="1 5" id="KW-0436">Ligase</keyword>
<comment type="function">
    <text evidence="6">Catalyzes the ATP-dependent conversion of 5-aminoimidazole ribonucleotide (AIR) and HCO(3)- to N5-carboxyaminoimidazole ribonucleotide (N5-CAIR).</text>
</comment>
<evidence type="ECO:0000256" key="1">
    <source>
        <dbReference type="ARBA" id="ARBA00022598"/>
    </source>
</evidence>
<keyword evidence="3 5" id="KW-0658">Purine biosynthesis</keyword>
<dbReference type="InterPro" id="IPR003135">
    <property type="entry name" value="ATP-grasp_carboxylate-amine"/>
</dbReference>
<feature type="binding site" evidence="5">
    <location>
        <begin position="153"/>
        <end position="159"/>
    </location>
    <ligand>
        <name>ATP</name>
        <dbReference type="ChEBI" id="CHEBI:30616"/>
    </ligand>
</feature>
<organism evidence="8 9">
    <name type="scientific">Microbaculum marinum</name>
    <dbReference type="NCBI Taxonomy" id="1764581"/>
    <lineage>
        <taxon>Bacteria</taxon>
        <taxon>Pseudomonadati</taxon>
        <taxon>Pseudomonadota</taxon>
        <taxon>Alphaproteobacteria</taxon>
        <taxon>Hyphomicrobiales</taxon>
        <taxon>Tepidamorphaceae</taxon>
        <taxon>Microbaculum</taxon>
    </lineage>
</organism>
<comment type="caution">
    <text evidence="8">The sequence shown here is derived from an EMBL/GenBank/DDBJ whole genome shotgun (WGS) entry which is preliminary data.</text>
</comment>
<dbReference type="GO" id="GO:0005829">
    <property type="term" value="C:cytosol"/>
    <property type="evidence" value="ECO:0007669"/>
    <property type="project" value="TreeGrafter"/>
</dbReference>
<dbReference type="AlphaFoldDB" id="A0AAW9RYK1"/>
<dbReference type="InterPro" id="IPR005875">
    <property type="entry name" value="PurK"/>
</dbReference>
<evidence type="ECO:0000313" key="9">
    <source>
        <dbReference type="Proteomes" id="UP001378188"/>
    </source>
</evidence>
<name>A0AAW9RYK1_9HYPH</name>
<dbReference type="Proteomes" id="UP001378188">
    <property type="component" value="Unassembled WGS sequence"/>
</dbReference>
<comment type="function">
    <text evidence="5">Catalyzes the ATP-dependent conversion of 5-aminoimidazole ribonucleotide (AIR) and HCO(3)(-) to N5-carboxyaminoimidazole ribonucleotide (N5-CAIR).</text>
</comment>
<protein>
    <recommendedName>
        <fullName evidence="5 6">N5-carboxyaminoimidazole ribonucleotide synthase</fullName>
        <shortName evidence="5 6">N5-CAIR synthase</shortName>
        <ecNumber evidence="5 6">6.3.4.18</ecNumber>
    </recommendedName>
    <alternativeName>
        <fullName evidence="5 6">5-(carboxyamino)imidazole ribonucleotide synthetase</fullName>
    </alternativeName>
</protein>
<dbReference type="GO" id="GO:0004638">
    <property type="term" value="F:phosphoribosylaminoimidazole carboxylase activity"/>
    <property type="evidence" value="ECO:0007669"/>
    <property type="project" value="InterPro"/>
</dbReference>
<dbReference type="InterPro" id="IPR016185">
    <property type="entry name" value="PreATP-grasp_dom_sf"/>
</dbReference>
<dbReference type="FunFam" id="3.30.1490.20:FF:000015">
    <property type="entry name" value="N5-carboxyaminoimidazole ribonucleotide synthase"/>
    <property type="match status" value="1"/>
</dbReference>
<dbReference type="PANTHER" id="PTHR11609:SF5">
    <property type="entry name" value="PHOSPHORIBOSYLAMINOIMIDAZOLE CARBOXYLASE"/>
    <property type="match status" value="1"/>
</dbReference>
<dbReference type="Pfam" id="PF22660">
    <property type="entry name" value="RS_preATP-grasp-like"/>
    <property type="match status" value="1"/>
</dbReference>
<dbReference type="SUPFAM" id="SSF51246">
    <property type="entry name" value="Rudiment single hybrid motif"/>
    <property type="match status" value="1"/>
</dbReference>
<evidence type="ECO:0000259" key="7">
    <source>
        <dbReference type="PROSITE" id="PS50975"/>
    </source>
</evidence>
<keyword evidence="9" id="KW-1185">Reference proteome</keyword>
<sequence length="363" mass="38382">MAGDPLPPGSTIGILGGGQLGRMLAMDAARLGLSCHVYCPDPDSPAFAVAARHTVAAYDDAVALERFAAECDAVTYEFENVPAGTVEILTGRLPARPSGRSLAVCQDRKAEKTLVEGLGIGTAPWRPVDRSEDLCAALADIDTPALLKTRRFGYDGKGQARIDTLDGAHAAWEAIAAASAIVESLVPFALEVSVVAVRGVAGDFAAYDVVENVHEAGILRISRVPARIAPATAAAAVEIARQIAEELGHVGVLAVEMFVIRDAGGERLMVNEIAPRVHNTGHWTIEACAISQFEAHVRAVAGWPVPSTERHADAEMVNLIGADADRWRDFAAEPGAALHLYGKSDTRPGRKMGHVTRLRPRGS</sequence>
<dbReference type="GO" id="GO:0006189">
    <property type="term" value="P:'de novo' IMP biosynthetic process"/>
    <property type="evidence" value="ECO:0007669"/>
    <property type="project" value="UniProtKB-UniRule"/>
</dbReference>
<feature type="binding site" evidence="5">
    <location>
        <begin position="271"/>
        <end position="272"/>
    </location>
    <ligand>
        <name>ATP</name>
        <dbReference type="ChEBI" id="CHEBI:30616"/>
    </ligand>
</feature>
<feature type="domain" description="ATP-grasp" evidence="7">
    <location>
        <begin position="112"/>
        <end position="301"/>
    </location>
</feature>
<dbReference type="Pfam" id="PF02222">
    <property type="entry name" value="ATP-grasp"/>
    <property type="match status" value="1"/>
</dbReference>
<evidence type="ECO:0000256" key="5">
    <source>
        <dbReference type="HAMAP-Rule" id="MF_01928"/>
    </source>
</evidence>
<dbReference type="GO" id="GO:0046872">
    <property type="term" value="F:metal ion binding"/>
    <property type="evidence" value="ECO:0007669"/>
    <property type="project" value="InterPro"/>
</dbReference>
<dbReference type="Gene3D" id="3.30.470.20">
    <property type="entry name" value="ATP-grasp fold, B domain"/>
    <property type="match status" value="1"/>
</dbReference>
<dbReference type="InterPro" id="IPR013815">
    <property type="entry name" value="ATP_grasp_subdomain_1"/>
</dbReference>
<feature type="binding site" evidence="5">
    <location>
        <position position="214"/>
    </location>
    <ligand>
        <name>ATP</name>
        <dbReference type="ChEBI" id="CHEBI:30616"/>
    </ligand>
</feature>
<dbReference type="PANTHER" id="PTHR11609">
    <property type="entry name" value="PURINE BIOSYNTHESIS PROTEIN 6/7, PUR6/7"/>
    <property type="match status" value="1"/>
</dbReference>
<comment type="pathway">
    <text evidence="5 6">Purine metabolism; IMP biosynthesis via de novo pathway; 5-amino-1-(5-phospho-D-ribosyl)imidazole-4-carboxylate from 5-amino-1-(5-phospho-D-ribosyl)imidazole (N5-CAIR route): step 1/2.</text>
</comment>
<dbReference type="GO" id="GO:0005524">
    <property type="term" value="F:ATP binding"/>
    <property type="evidence" value="ECO:0007669"/>
    <property type="project" value="UniProtKB-UniRule"/>
</dbReference>
<dbReference type="NCBIfam" id="NF004679">
    <property type="entry name" value="PRK06019.1-5"/>
    <property type="match status" value="1"/>
</dbReference>
<dbReference type="NCBIfam" id="NF004676">
    <property type="entry name" value="PRK06019.1-2"/>
    <property type="match status" value="1"/>
</dbReference>
<dbReference type="EMBL" id="JAZHOF010000010">
    <property type="protein sequence ID" value="MEJ8574035.1"/>
    <property type="molecule type" value="Genomic_DNA"/>
</dbReference>
<dbReference type="GO" id="GO:0034028">
    <property type="term" value="F:5-(carboxyamino)imidazole ribonucleotide synthase activity"/>
    <property type="evidence" value="ECO:0007669"/>
    <property type="project" value="UniProtKB-UniRule"/>
</dbReference>
<evidence type="ECO:0000256" key="4">
    <source>
        <dbReference type="ARBA" id="ARBA00022840"/>
    </source>
</evidence>
<dbReference type="SUPFAM" id="SSF52440">
    <property type="entry name" value="PreATP-grasp domain"/>
    <property type="match status" value="1"/>
</dbReference>
<keyword evidence="4 5" id="KW-0067">ATP-binding</keyword>
<dbReference type="PROSITE" id="PS50975">
    <property type="entry name" value="ATP_GRASP"/>
    <property type="match status" value="1"/>
</dbReference>
<evidence type="ECO:0000256" key="3">
    <source>
        <dbReference type="ARBA" id="ARBA00022755"/>
    </source>
</evidence>
<feature type="binding site" evidence="5">
    <location>
        <position position="191"/>
    </location>
    <ligand>
        <name>ATP</name>
        <dbReference type="ChEBI" id="CHEBI:30616"/>
    </ligand>
</feature>
<dbReference type="InterPro" id="IPR040686">
    <property type="entry name" value="PurK_C"/>
</dbReference>
<dbReference type="FunFam" id="3.40.50.20:FF:000016">
    <property type="entry name" value="N5-carboxyaminoimidazole ribonucleotide synthase"/>
    <property type="match status" value="1"/>
</dbReference>
<dbReference type="RefSeq" id="WP_340331738.1">
    <property type="nucleotide sequence ID" value="NZ_JAZHOF010000010.1"/>
</dbReference>
<reference evidence="8 9" key="1">
    <citation type="submission" date="2024-02" db="EMBL/GenBank/DDBJ databases">
        <title>Genome analysis and characterization of Microbaculum marinisediminis sp. nov., isolated from marine sediment.</title>
        <authorList>
            <person name="Du Z.-J."/>
            <person name="Ye Y.-Q."/>
            <person name="Zhang Z.-R."/>
            <person name="Yuan S.-M."/>
            <person name="Zhang X.-Y."/>
        </authorList>
    </citation>
    <scope>NUCLEOTIDE SEQUENCE [LARGE SCALE GENOMIC DNA]</scope>
    <source>
        <strain evidence="8 9">SDUM1044001</strain>
    </source>
</reference>
<comment type="catalytic activity">
    <reaction evidence="5 6">
        <text>5-amino-1-(5-phospho-beta-D-ribosyl)imidazole + hydrogencarbonate + ATP = 5-carboxyamino-1-(5-phospho-D-ribosyl)imidazole + ADP + phosphate + 2 H(+)</text>
        <dbReference type="Rhea" id="RHEA:19317"/>
        <dbReference type="ChEBI" id="CHEBI:15378"/>
        <dbReference type="ChEBI" id="CHEBI:17544"/>
        <dbReference type="ChEBI" id="CHEBI:30616"/>
        <dbReference type="ChEBI" id="CHEBI:43474"/>
        <dbReference type="ChEBI" id="CHEBI:58730"/>
        <dbReference type="ChEBI" id="CHEBI:137981"/>
        <dbReference type="ChEBI" id="CHEBI:456216"/>
        <dbReference type="EC" id="6.3.4.18"/>
    </reaction>
</comment>
<accession>A0AAW9RYK1</accession>